<accession>A0A7C9VEJ1</accession>
<reference evidence="1" key="1">
    <citation type="submission" date="2020-02" db="EMBL/GenBank/DDBJ databases">
        <title>Draft genome sequence of Candidatus Afipia apatlaquensis IBT-C3, a potential strain for decolorization of textile dyes.</title>
        <authorList>
            <person name="Sanchez-Reyes A."/>
            <person name="Breton-Deval L."/>
            <person name="Mangelson H."/>
            <person name="Sanchez-Flores A."/>
        </authorList>
    </citation>
    <scope>NUCLEOTIDE SEQUENCE [LARGE SCALE GENOMIC DNA]</scope>
    <source>
        <strain evidence="1">IBT-C3</strain>
    </source>
</reference>
<dbReference type="EMBL" id="JAAMRR010000746">
    <property type="protein sequence ID" value="NGX96348.1"/>
    <property type="molecule type" value="Genomic_DNA"/>
</dbReference>
<evidence type="ECO:0000313" key="1">
    <source>
        <dbReference type="EMBL" id="NGX96348.1"/>
    </source>
</evidence>
<sequence length="110" mass="12666">MGVRRGQGYNVPKPKRAHCPECGKKGVKQWYSHHGALWRDCQYCMHTWGEISWSTAMAEMKREPAPLSEPPNEGEDYWRRTESGKWLYTWVGDSEDLKAFKSGNAFKATA</sequence>
<gene>
    <name evidence="1" type="ORF">G4V63_14360</name>
</gene>
<name>A0A7C9VEJ1_9BRAD</name>
<evidence type="ECO:0000313" key="2">
    <source>
        <dbReference type="Proteomes" id="UP000480266"/>
    </source>
</evidence>
<keyword evidence="2" id="KW-1185">Reference proteome</keyword>
<protein>
    <submittedName>
        <fullName evidence="1">Uncharacterized protein</fullName>
    </submittedName>
</protein>
<proteinExistence type="predicted"/>
<organism evidence="1 2">
    <name type="scientific">Candidatus Afipia apatlaquensis</name>
    <dbReference type="NCBI Taxonomy" id="2712852"/>
    <lineage>
        <taxon>Bacteria</taxon>
        <taxon>Pseudomonadati</taxon>
        <taxon>Pseudomonadota</taxon>
        <taxon>Alphaproteobacteria</taxon>
        <taxon>Hyphomicrobiales</taxon>
        <taxon>Nitrobacteraceae</taxon>
        <taxon>Afipia</taxon>
    </lineage>
</organism>
<comment type="caution">
    <text evidence="1">The sequence shown here is derived from an EMBL/GenBank/DDBJ whole genome shotgun (WGS) entry which is preliminary data.</text>
</comment>
<dbReference type="AlphaFoldDB" id="A0A7C9VEJ1"/>
<dbReference type="Proteomes" id="UP000480266">
    <property type="component" value="Unassembled WGS sequence"/>
</dbReference>